<dbReference type="AlphaFoldDB" id="A0AB34WWW9"/>
<gene>
    <name evidence="1" type="ORF">HMPREF1862_01886</name>
</gene>
<name>A0AB34WWW9_9ACTO</name>
<evidence type="ECO:0000313" key="2">
    <source>
        <dbReference type="Proteomes" id="UP000070572"/>
    </source>
</evidence>
<organism evidence="1 2">
    <name type="scientific">Varibaculum cambriense</name>
    <dbReference type="NCBI Taxonomy" id="184870"/>
    <lineage>
        <taxon>Bacteria</taxon>
        <taxon>Bacillati</taxon>
        <taxon>Actinomycetota</taxon>
        <taxon>Actinomycetes</taxon>
        <taxon>Actinomycetales</taxon>
        <taxon>Actinomycetaceae</taxon>
        <taxon>Varibaculum</taxon>
    </lineage>
</organism>
<evidence type="ECO:0000313" key="1">
    <source>
        <dbReference type="EMBL" id="KXB79266.1"/>
    </source>
</evidence>
<protein>
    <submittedName>
        <fullName evidence="1">Uncharacterized protein</fullName>
    </submittedName>
</protein>
<dbReference type="Proteomes" id="UP000070572">
    <property type="component" value="Unassembled WGS sequence"/>
</dbReference>
<reference evidence="1 2" key="1">
    <citation type="submission" date="2016-01" db="EMBL/GenBank/DDBJ databases">
        <authorList>
            <person name="Mitreva M."/>
            <person name="Pepin K.H."/>
            <person name="Mihindukulasuriya K.A."/>
            <person name="Fulton R."/>
            <person name="Fronick C."/>
            <person name="O'Laughlin M."/>
            <person name="Miner T."/>
            <person name="Herter B."/>
            <person name="Rosa B.A."/>
            <person name="Cordes M."/>
            <person name="Tomlinson C."/>
            <person name="Wollam A."/>
            <person name="Palsikar V.B."/>
            <person name="Mardis E.R."/>
            <person name="Wilson R.K."/>
        </authorList>
    </citation>
    <scope>NUCLEOTIDE SEQUENCE [LARGE SCALE GENOMIC DNA]</scope>
    <source>
        <strain evidence="1 2">DNF00696</strain>
    </source>
</reference>
<dbReference type="EMBL" id="LSDN01000028">
    <property type="protein sequence ID" value="KXB79266.1"/>
    <property type="molecule type" value="Genomic_DNA"/>
</dbReference>
<accession>A0AB34WWW9</accession>
<proteinExistence type="predicted"/>
<sequence>MIRIKVIVSAIASEEARISKFQSERRRERLARDCSRCLLGGYSDTFNSLSDAQSQIYRLAVEAAIDNA</sequence>
<comment type="caution">
    <text evidence="1">The sequence shown here is derived from an EMBL/GenBank/DDBJ whole genome shotgun (WGS) entry which is preliminary data.</text>
</comment>